<evidence type="ECO:0000256" key="1">
    <source>
        <dbReference type="SAM" id="SignalP"/>
    </source>
</evidence>
<name>A0A238WS08_9FLAO</name>
<feature type="chain" id="PRO_5011991779" evidence="1">
    <location>
        <begin position="21"/>
        <end position="283"/>
    </location>
</feature>
<reference evidence="2 3" key="1">
    <citation type="submission" date="2017-06" db="EMBL/GenBank/DDBJ databases">
        <authorList>
            <person name="Kim H.J."/>
            <person name="Triplett B.A."/>
        </authorList>
    </citation>
    <scope>NUCLEOTIDE SEQUENCE [LARGE SCALE GENOMIC DNA]</scope>
    <source>
        <strain evidence="2 3">DSM 25597</strain>
    </source>
</reference>
<keyword evidence="3" id="KW-1185">Reference proteome</keyword>
<accession>A0A238WS08</accession>
<evidence type="ECO:0000313" key="3">
    <source>
        <dbReference type="Proteomes" id="UP000198379"/>
    </source>
</evidence>
<dbReference type="Proteomes" id="UP000198379">
    <property type="component" value="Unassembled WGS sequence"/>
</dbReference>
<protein>
    <submittedName>
        <fullName evidence="2">Uncharacterized protein</fullName>
    </submittedName>
</protein>
<gene>
    <name evidence="2" type="ORF">SAMN06265376_1011419</name>
</gene>
<dbReference type="AlphaFoldDB" id="A0A238WS08"/>
<sequence length="283" mass="31404">MFLRSSLFIVILIFQLHTNAQEQVSLEDFGVSFTLPAGWTGDFQGDYVVLGHTTIPGMMILSDNPTRTIETVVSTAQQGIQEDGFNLTADGTFKKVNAKRAEGYYKGTYDYSTKVKAYAIGLIDGQGKGMSILILTETNVFSQDHVSAANQLATSVNFFKPKASKITKEWEQRLVGQKLTYRNTGDGPDGGSVTRIINLCTNGTFTFYFNAHASFDVAEGFGYANSNEDSRGRYTIYSLHNDSYLTLNFDNGKEIEYKLTLDPKEYPVLNNTKFIPLDAEGCE</sequence>
<dbReference type="RefSeq" id="WP_089370671.1">
    <property type="nucleotide sequence ID" value="NZ_BMEP01000003.1"/>
</dbReference>
<dbReference type="OrthoDB" id="822236at2"/>
<evidence type="ECO:0000313" key="2">
    <source>
        <dbReference type="EMBL" id="SNR49325.1"/>
    </source>
</evidence>
<feature type="signal peptide" evidence="1">
    <location>
        <begin position="1"/>
        <end position="20"/>
    </location>
</feature>
<dbReference type="EMBL" id="FZNY01000001">
    <property type="protein sequence ID" value="SNR49325.1"/>
    <property type="molecule type" value="Genomic_DNA"/>
</dbReference>
<organism evidence="2 3">
    <name type="scientific">Dokdonia pacifica</name>
    <dbReference type="NCBI Taxonomy" id="1627892"/>
    <lineage>
        <taxon>Bacteria</taxon>
        <taxon>Pseudomonadati</taxon>
        <taxon>Bacteroidota</taxon>
        <taxon>Flavobacteriia</taxon>
        <taxon>Flavobacteriales</taxon>
        <taxon>Flavobacteriaceae</taxon>
        <taxon>Dokdonia</taxon>
    </lineage>
</organism>
<proteinExistence type="predicted"/>
<keyword evidence="1" id="KW-0732">Signal</keyword>